<keyword evidence="7 9" id="KW-0808">Transferase</keyword>
<accession>A0A967F0F3</accession>
<dbReference type="NCBIfam" id="NF006054">
    <property type="entry name" value="PRK08202.1"/>
    <property type="match status" value="1"/>
</dbReference>
<evidence type="ECO:0000256" key="10">
    <source>
        <dbReference type="PIRSR" id="PIRSR000477-2"/>
    </source>
</evidence>
<evidence type="ECO:0000256" key="8">
    <source>
        <dbReference type="ARBA" id="ARBA00031036"/>
    </source>
</evidence>
<dbReference type="SUPFAM" id="SSF53167">
    <property type="entry name" value="Purine and uridine phosphorylases"/>
    <property type="match status" value="1"/>
</dbReference>
<comment type="function">
    <text evidence="9">The purine nucleoside phosphorylases catalyze the phosphorolytic breakdown of the N-glycosidic bond in the beta-(deoxy)ribonucleoside molecules, with the formation of the corresponding free purine bases and pentose-1-phosphate.</text>
</comment>
<name>A0A967F0F3_9PROT</name>
<gene>
    <name evidence="12" type="ORF">HBA54_19120</name>
</gene>
<dbReference type="PANTHER" id="PTHR11904">
    <property type="entry name" value="METHYLTHIOADENOSINE/PURINE NUCLEOSIDE PHOSPHORYLASE"/>
    <property type="match status" value="1"/>
</dbReference>
<evidence type="ECO:0000256" key="5">
    <source>
        <dbReference type="ARBA" id="ARBA00013834"/>
    </source>
</evidence>
<dbReference type="NCBIfam" id="TIGR01697">
    <property type="entry name" value="PNPH-PUNA-XAPA"/>
    <property type="match status" value="1"/>
</dbReference>
<dbReference type="InterPro" id="IPR035994">
    <property type="entry name" value="Nucleoside_phosphorylase_sf"/>
</dbReference>
<dbReference type="Gene3D" id="3.40.50.1580">
    <property type="entry name" value="Nucleoside phosphorylase domain"/>
    <property type="match status" value="1"/>
</dbReference>
<evidence type="ECO:0000256" key="1">
    <source>
        <dbReference type="ARBA" id="ARBA00005058"/>
    </source>
</evidence>
<dbReference type="GO" id="GO:0004731">
    <property type="term" value="F:purine-nucleoside phosphorylase activity"/>
    <property type="evidence" value="ECO:0007669"/>
    <property type="project" value="UniProtKB-EC"/>
</dbReference>
<dbReference type="EC" id="2.4.2.1" evidence="4 9"/>
<feature type="binding site" evidence="10">
    <location>
        <begin position="79"/>
        <end position="81"/>
    </location>
    <ligand>
        <name>phosphate</name>
        <dbReference type="ChEBI" id="CHEBI:43474"/>
    </ligand>
</feature>
<comment type="caution">
    <text evidence="12">The sequence shown here is derived from an EMBL/GenBank/DDBJ whole genome shotgun (WGS) entry which is preliminary data.</text>
</comment>
<dbReference type="InterPro" id="IPR011268">
    <property type="entry name" value="Purine_phosphorylase"/>
</dbReference>
<dbReference type="RefSeq" id="WP_167227597.1">
    <property type="nucleotide sequence ID" value="NZ_JAAQPH010000015.1"/>
</dbReference>
<feature type="binding site" evidence="10">
    <location>
        <position position="28"/>
    </location>
    <ligand>
        <name>phosphate</name>
        <dbReference type="ChEBI" id="CHEBI:43474"/>
    </ligand>
</feature>
<evidence type="ECO:0000259" key="11">
    <source>
        <dbReference type="Pfam" id="PF01048"/>
    </source>
</evidence>
<feature type="binding site" evidence="10">
    <location>
        <position position="207"/>
    </location>
    <ligand>
        <name>phosphate</name>
        <dbReference type="ChEBI" id="CHEBI:43474"/>
    </ligand>
</feature>
<feature type="binding site" evidence="10">
    <location>
        <position position="111"/>
    </location>
    <ligand>
        <name>phosphate</name>
        <dbReference type="ChEBI" id="CHEBI:43474"/>
    </ligand>
</feature>
<evidence type="ECO:0000256" key="4">
    <source>
        <dbReference type="ARBA" id="ARBA00011886"/>
    </source>
</evidence>
<proteinExistence type="inferred from homology"/>
<dbReference type="PANTHER" id="PTHR11904:SF9">
    <property type="entry name" value="PURINE NUCLEOSIDE PHOSPHORYLASE-RELATED"/>
    <property type="match status" value="1"/>
</dbReference>
<dbReference type="CDD" id="cd09009">
    <property type="entry name" value="PNP-EcPNPII_like"/>
    <property type="match status" value="1"/>
</dbReference>
<evidence type="ECO:0000313" key="13">
    <source>
        <dbReference type="Proteomes" id="UP000761264"/>
    </source>
</evidence>
<dbReference type="InterPro" id="IPR011269">
    <property type="entry name" value="PUNP"/>
</dbReference>
<feature type="binding site" evidence="10">
    <location>
        <position position="59"/>
    </location>
    <ligand>
        <name>phosphate</name>
        <dbReference type="ChEBI" id="CHEBI:43474"/>
    </ligand>
</feature>
<keyword evidence="6 9" id="KW-0328">Glycosyltransferase</keyword>
<evidence type="ECO:0000256" key="3">
    <source>
        <dbReference type="ARBA" id="ARBA00011233"/>
    </source>
</evidence>
<dbReference type="GO" id="GO:0005737">
    <property type="term" value="C:cytoplasm"/>
    <property type="evidence" value="ECO:0007669"/>
    <property type="project" value="TreeGrafter"/>
</dbReference>
<organism evidence="12 13">
    <name type="scientific">Pelagibius litoralis</name>
    <dbReference type="NCBI Taxonomy" id="374515"/>
    <lineage>
        <taxon>Bacteria</taxon>
        <taxon>Pseudomonadati</taxon>
        <taxon>Pseudomonadota</taxon>
        <taxon>Alphaproteobacteria</taxon>
        <taxon>Rhodospirillales</taxon>
        <taxon>Rhodovibrionaceae</taxon>
        <taxon>Pelagibius</taxon>
    </lineage>
</organism>
<dbReference type="NCBIfam" id="TIGR01698">
    <property type="entry name" value="PUNP"/>
    <property type="match status" value="1"/>
</dbReference>
<dbReference type="InterPro" id="IPR000845">
    <property type="entry name" value="Nucleoside_phosphorylase_d"/>
</dbReference>
<comment type="similarity">
    <text evidence="2 9">Belongs to the PNP/MTAP phosphorylase family.</text>
</comment>
<protein>
    <recommendedName>
        <fullName evidence="5 9">Purine nucleoside phosphorylase</fullName>
        <ecNumber evidence="4 9">2.4.2.1</ecNumber>
    </recommendedName>
    <alternativeName>
        <fullName evidence="8 9">Inosine-guanosine phosphorylase</fullName>
    </alternativeName>
</protein>
<feature type="binding site" evidence="10">
    <location>
        <position position="188"/>
    </location>
    <ligand>
        <name>a purine D-ribonucleoside</name>
        <dbReference type="ChEBI" id="CHEBI:142355"/>
    </ligand>
</feature>
<evidence type="ECO:0000256" key="7">
    <source>
        <dbReference type="ARBA" id="ARBA00022679"/>
    </source>
</evidence>
<sequence>MFEEAAATAAMIRDRVATPPRVALVLGSGLGAVAEAVVDPQIIPYGDLPGFPRPSVAGHGGSLSLGKIAGLPVAVLQGRAHFYESGRADGMNLALATLKALGCEHLILTNAAGSLREDVGPGRLMLIRDHINFAGVSPLFGVGGNERFVDLVDAYDPDARARIKAVAERLSIPLAEGVYVWFCGPHFETPAEIKAVQILGGDAVGMSTVPEVIVARMLGLRVAALSMITNLAAGLSDQAISHEQTMRSATGAAADMTRLLTAYLEEFGDGA</sequence>
<dbReference type="AlphaFoldDB" id="A0A967F0F3"/>
<feature type="binding site" evidence="10">
    <location>
        <position position="230"/>
    </location>
    <ligand>
        <name>a purine D-ribonucleoside</name>
        <dbReference type="ChEBI" id="CHEBI:142355"/>
    </ligand>
</feature>
<feature type="domain" description="Nucleoside phosphorylase" evidence="11">
    <location>
        <begin position="21"/>
        <end position="265"/>
    </location>
</feature>
<dbReference type="GO" id="GO:0009116">
    <property type="term" value="P:nucleoside metabolic process"/>
    <property type="evidence" value="ECO:0007669"/>
    <property type="project" value="InterPro"/>
</dbReference>
<evidence type="ECO:0000313" key="12">
    <source>
        <dbReference type="EMBL" id="NIA70714.1"/>
    </source>
</evidence>
<reference evidence="12" key="1">
    <citation type="submission" date="2020-03" db="EMBL/GenBank/DDBJ databases">
        <title>Genome of Pelagibius litoralis DSM 21314T.</title>
        <authorList>
            <person name="Wang G."/>
        </authorList>
    </citation>
    <scope>NUCLEOTIDE SEQUENCE</scope>
    <source>
        <strain evidence="12">DSM 21314</strain>
    </source>
</reference>
<comment type="subunit">
    <text evidence="3">Homotrimer.</text>
</comment>
<comment type="pathway">
    <text evidence="1 9">Purine metabolism; purine nucleoside salvage.</text>
</comment>
<dbReference type="EMBL" id="JAAQPH010000015">
    <property type="protein sequence ID" value="NIA70714.1"/>
    <property type="molecule type" value="Genomic_DNA"/>
</dbReference>
<evidence type="ECO:0000256" key="2">
    <source>
        <dbReference type="ARBA" id="ARBA00006751"/>
    </source>
</evidence>
<dbReference type="PIRSF" id="PIRSF000477">
    <property type="entry name" value="PurNPase"/>
    <property type="match status" value="1"/>
</dbReference>
<keyword evidence="13" id="KW-1185">Reference proteome</keyword>
<evidence type="ECO:0000256" key="9">
    <source>
        <dbReference type="PIRNR" id="PIRNR000477"/>
    </source>
</evidence>
<dbReference type="Proteomes" id="UP000761264">
    <property type="component" value="Unassembled WGS sequence"/>
</dbReference>
<dbReference type="Pfam" id="PF01048">
    <property type="entry name" value="PNP_UDP_1"/>
    <property type="match status" value="1"/>
</dbReference>
<evidence type="ECO:0000256" key="6">
    <source>
        <dbReference type="ARBA" id="ARBA00022676"/>
    </source>
</evidence>